<gene>
    <name evidence="2" type="ORF">RD2015_2230</name>
</gene>
<dbReference type="RefSeq" id="WP_157592952.1">
    <property type="nucleotide sequence ID" value="NZ_QUMT01000002.1"/>
</dbReference>
<dbReference type="EMBL" id="CP013729">
    <property type="protein sequence ID" value="ALV06702.1"/>
    <property type="molecule type" value="Genomic_DNA"/>
</dbReference>
<feature type="region of interest" description="Disordered" evidence="1">
    <location>
        <begin position="1"/>
        <end position="30"/>
    </location>
</feature>
<dbReference type="STRING" id="76731.RD2015_2230"/>
<keyword evidence="3" id="KW-1185">Reference proteome</keyword>
<name>A0A0U3L620_9BURK</name>
<dbReference type="AlphaFoldDB" id="A0A0U3L620"/>
<feature type="compositionally biased region" description="Gly residues" evidence="1">
    <location>
        <begin position="1"/>
        <end position="10"/>
    </location>
</feature>
<protein>
    <submittedName>
        <fullName evidence="2">Uncharacterized protein</fullName>
    </submittedName>
</protein>
<accession>A0A0U3L620</accession>
<reference evidence="2 3" key="1">
    <citation type="submission" date="2015-12" db="EMBL/GenBank/DDBJ databases">
        <title>Complete genome of Roseateles depolymerans KCTC 42856.</title>
        <authorList>
            <person name="Kim K.M."/>
        </authorList>
    </citation>
    <scope>NUCLEOTIDE SEQUENCE [LARGE SCALE GENOMIC DNA]</scope>
    <source>
        <strain evidence="2 3">KCTC 42856</strain>
    </source>
</reference>
<dbReference type="KEGG" id="rdp:RD2015_2230"/>
<evidence type="ECO:0000256" key="1">
    <source>
        <dbReference type="SAM" id="MobiDB-lite"/>
    </source>
</evidence>
<sequence>MPTQGVGPGGQWVTYPDQPSGPLANSGGGAKSEAINTPIWVYGHSFTTDPGSWCTAGNEFFKLAAKALGASGSTSYGVASGRAVDTAQDVVGQAVRTAKTGSTWVGTRRGLVIVDTQANDSYNPADFNANTPTVPLTAVNRANFRDCMRTIFAVLSSASRVDSSAFTGQTGTWVSGAGAQYSNAELQRTAVQGSTSTYAVTVPSAGYVWLLTYVVVADAGQGQFTVTEGGTTYLTYNASDYPCASIFSRRGSGGAQTVFPVMLKIVASPGVHNFTITKTDATATNIYIDAFFVPHDRPVPIITFLDQLPIYDAGGAGMNGPVNYPLTVANKAALDVDVRTVASEFSNVIVLADPDVAENRSLGDKFHPGDFGMASRSDAIITAVNSLTAAQQQGLYATP</sequence>
<organism evidence="2 3">
    <name type="scientific">Roseateles depolymerans</name>
    <dbReference type="NCBI Taxonomy" id="76731"/>
    <lineage>
        <taxon>Bacteria</taxon>
        <taxon>Pseudomonadati</taxon>
        <taxon>Pseudomonadota</taxon>
        <taxon>Betaproteobacteria</taxon>
        <taxon>Burkholderiales</taxon>
        <taxon>Sphaerotilaceae</taxon>
        <taxon>Roseateles</taxon>
    </lineage>
</organism>
<proteinExistence type="predicted"/>
<evidence type="ECO:0000313" key="2">
    <source>
        <dbReference type="EMBL" id="ALV06702.1"/>
    </source>
</evidence>
<dbReference type="Proteomes" id="UP000060699">
    <property type="component" value="Chromosome"/>
</dbReference>
<evidence type="ECO:0000313" key="3">
    <source>
        <dbReference type="Proteomes" id="UP000060699"/>
    </source>
</evidence>